<evidence type="ECO:0000313" key="2">
    <source>
        <dbReference type="Proteomes" id="UP001234798"/>
    </source>
</evidence>
<keyword evidence="2" id="KW-1185">Reference proteome</keyword>
<dbReference type="EMBL" id="CP132976">
    <property type="protein sequence ID" value="WMD21539.1"/>
    <property type="molecule type" value="Genomic_DNA"/>
</dbReference>
<gene>
    <name evidence="1" type="ORF">RAS12_03970</name>
</gene>
<sequence length="254" mass="27615">MTLPTPPLEGYWFDYPDQSPALKRTGTQVTLANAVPPWMVVEQALSTITIGSHWPGKLWRVQVTVLGDMSGLVAKPGYWRAAALELLEELPLSVLFGPHGVAVFDICSAITSLSRAQAEALASNVDEAAASAYGRAWMQWAHSRGDKRSMHADEWCGTLATSSGPDKQRSPIHSGFLLIHTLVWQRAKDIDGDDAFSQYEEDGETEVVLKPLWRDACNAMLYAAMAQGAPQCVSEADAAELNRAWSGVFSSPAL</sequence>
<dbReference type="RefSeq" id="WP_306945343.1">
    <property type="nucleotide sequence ID" value="NZ_CP132976.1"/>
</dbReference>
<reference evidence="1 2" key="1">
    <citation type="submission" date="2023-08" db="EMBL/GenBank/DDBJ databases">
        <title>Achromobacter seleniivolatilans sp. nov., isolated from seleniferous soil.</title>
        <authorList>
            <person name="Zhang S."/>
            <person name="Li K."/>
            <person name="Peng J."/>
            <person name="Zhao Q."/>
            <person name="Wang H."/>
            <person name="Guo Y."/>
        </authorList>
    </citation>
    <scope>NUCLEOTIDE SEQUENCE [LARGE SCALE GENOMIC DNA]</scope>
    <source>
        <strain evidence="1 2">R39</strain>
    </source>
</reference>
<name>A0ABY9M3G6_9BURK</name>
<dbReference type="Proteomes" id="UP001234798">
    <property type="component" value="Chromosome"/>
</dbReference>
<proteinExistence type="predicted"/>
<protein>
    <submittedName>
        <fullName evidence="1">Uncharacterized protein</fullName>
    </submittedName>
</protein>
<evidence type="ECO:0000313" key="1">
    <source>
        <dbReference type="EMBL" id="WMD21539.1"/>
    </source>
</evidence>
<organism evidence="1 2">
    <name type="scientific">Achromobacter seleniivolatilans</name>
    <dbReference type="NCBI Taxonomy" id="3047478"/>
    <lineage>
        <taxon>Bacteria</taxon>
        <taxon>Pseudomonadati</taxon>
        <taxon>Pseudomonadota</taxon>
        <taxon>Betaproteobacteria</taxon>
        <taxon>Burkholderiales</taxon>
        <taxon>Alcaligenaceae</taxon>
        <taxon>Achromobacter</taxon>
    </lineage>
</organism>
<accession>A0ABY9M3G6</accession>